<feature type="non-terminal residue" evidence="1">
    <location>
        <position position="1"/>
    </location>
</feature>
<proteinExistence type="predicted"/>
<protein>
    <submittedName>
        <fullName evidence="1">Uncharacterized protein</fullName>
    </submittedName>
</protein>
<accession>A0A381ZJ90</accession>
<evidence type="ECO:0000313" key="1">
    <source>
        <dbReference type="EMBL" id="SVA89259.1"/>
    </source>
</evidence>
<sequence>VSCVLILKYSCINSLNVKLVLNFMSSSLTSSLFTYFKYMFSTFSKVAYPGSLQQGFFKHDWHG</sequence>
<gene>
    <name evidence="1" type="ORF">METZ01_LOCUS142113</name>
</gene>
<dbReference type="EMBL" id="UINC01021527">
    <property type="protein sequence ID" value="SVA89259.1"/>
    <property type="molecule type" value="Genomic_DNA"/>
</dbReference>
<name>A0A381ZJ90_9ZZZZ</name>
<reference evidence="1" key="1">
    <citation type="submission" date="2018-05" db="EMBL/GenBank/DDBJ databases">
        <authorList>
            <person name="Lanie J.A."/>
            <person name="Ng W.-L."/>
            <person name="Kazmierczak K.M."/>
            <person name="Andrzejewski T.M."/>
            <person name="Davidsen T.M."/>
            <person name="Wayne K.J."/>
            <person name="Tettelin H."/>
            <person name="Glass J.I."/>
            <person name="Rusch D."/>
            <person name="Podicherti R."/>
            <person name="Tsui H.-C.T."/>
            <person name="Winkler M.E."/>
        </authorList>
    </citation>
    <scope>NUCLEOTIDE SEQUENCE</scope>
</reference>
<dbReference type="AlphaFoldDB" id="A0A381ZJ90"/>
<organism evidence="1">
    <name type="scientific">marine metagenome</name>
    <dbReference type="NCBI Taxonomy" id="408172"/>
    <lineage>
        <taxon>unclassified sequences</taxon>
        <taxon>metagenomes</taxon>
        <taxon>ecological metagenomes</taxon>
    </lineage>
</organism>